<name>A0A2G1UG92_9GAMM</name>
<keyword evidence="5" id="KW-1185">Reference proteome</keyword>
<dbReference type="SUPFAM" id="SSF47336">
    <property type="entry name" value="ACP-like"/>
    <property type="match status" value="1"/>
</dbReference>
<dbReference type="PROSITE" id="PS00012">
    <property type="entry name" value="PHOSPHOPANTETHEINE"/>
    <property type="match status" value="1"/>
</dbReference>
<dbReference type="InterPro" id="IPR006162">
    <property type="entry name" value="Ppantetheine_attach_site"/>
</dbReference>
<reference evidence="4 5" key="1">
    <citation type="submission" date="2017-09" db="EMBL/GenBank/DDBJ databases">
        <title>The draft genome sequences of Marinobacter sp. PWS21.</title>
        <authorList>
            <person name="Cao J."/>
        </authorList>
    </citation>
    <scope>NUCLEOTIDE SEQUENCE [LARGE SCALE GENOMIC DNA]</scope>
    <source>
        <strain evidence="4 5">PWS21</strain>
    </source>
</reference>
<keyword evidence="1" id="KW-0596">Phosphopantetheine</keyword>
<dbReference type="Pfam" id="PF00550">
    <property type="entry name" value="PP-binding"/>
    <property type="match status" value="1"/>
</dbReference>
<comment type="caution">
    <text evidence="4">The sequence shown here is derived from an EMBL/GenBank/DDBJ whole genome shotgun (WGS) entry which is preliminary data.</text>
</comment>
<accession>A0A2G1UG92</accession>
<dbReference type="Proteomes" id="UP000231409">
    <property type="component" value="Unassembled WGS sequence"/>
</dbReference>
<dbReference type="PROSITE" id="PS50075">
    <property type="entry name" value="CARRIER"/>
    <property type="match status" value="1"/>
</dbReference>
<gene>
    <name evidence="4" type="ORF">CLH61_17985</name>
</gene>
<dbReference type="EMBL" id="NTFH01000024">
    <property type="protein sequence ID" value="PHQ13521.1"/>
    <property type="molecule type" value="Genomic_DNA"/>
</dbReference>
<keyword evidence="2" id="KW-0597">Phosphoprotein</keyword>
<evidence type="ECO:0000256" key="1">
    <source>
        <dbReference type="ARBA" id="ARBA00022450"/>
    </source>
</evidence>
<organism evidence="4 5">
    <name type="scientific">Marinobacter profundi</name>
    <dbReference type="NCBI Taxonomy" id="2666256"/>
    <lineage>
        <taxon>Bacteria</taxon>
        <taxon>Pseudomonadati</taxon>
        <taxon>Pseudomonadota</taxon>
        <taxon>Gammaproteobacteria</taxon>
        <taxon>Pseudomonadales</taxon>
        <taxon>Marinobacteraceae</taxon>
        <taxon>Marinobacter</taxon>
    </lineage>
</organism>
<evidence type="ECO:0000256" key="2">
    <source>
        <dbReference type="ARBA" id="ARBA00022553"/>
    </source>
</evidence>
<proteinExistence type="predicted"/>
<sequence length="78" mass="8603">MNREEAVKIVMSMLEKNVEDLEMSEDKMDKTLVDLGVDSLDIMLVIMDVGEAAGVSISDDEAEGLDTPEKIVDFILGR</sequence>
<evidence type="ECO:0000313" key="4">
    <source>
        <dbReference type="EMBL" id="PHQ13521.1"/>
    </source>
</evidence>
<dbReference type="RefSeq" id="WP_099616081.1">
    <property type="nucleotide sequence ID" value="NZ_KZ319383.1"/>
</dbReference>
<dbReference type="Gene3D" id="1.10.1200.10">
    <property type="entry name" value="ACP-like"/>
    <property type="match status" value="1"/>
</dbReference>
<dbReference type="AlphaFoldDB" id="A0A2G1UG92"/>
<dbReference type="InterPro" id="IPR009081">
    <property type="entry name" value="PP-bd_ACP"/>
</dbReference>
<feature type="domain" description="Carrier" evidence="3">
    <location>
        <begin position="1"/>
        <end position="78"/>
    </location>
</feature>
<evidence type="ECO:0000259" key="3">
    <source>
        <dbReference type="PROSITE" id="PS50075"/>
    </source>
</evidence>
<evidence type="ECO:0000313" key="5">
    <source>
        <dbReference type="Proteomes" id="UP000231409"/>
    </source>
</evidence>
<dbReference type="InterPro" id="IPR036736">
    <property type="entry name" value="ACP-like_sf"/>
</dbReference>
<protein>
    <submittedName>
        <fullName evidence="4">Acyl carrier protein</fullName>
    </submittedName>
</protein>